<dbReference type="GO" id="GO:0005634">
    <property type="term" value="C:nucleus"/>
    <property type="evidence" value="ECO:0007669"/>
    <property type="project" value="UniProtKB-SubCell"/>
</dbReference>
<comment type="subunit">
    <text evidence="5">May form a complex with LTO1.</text>
</comment>
<comment type="subcellular location">
    <subcellularLocation>
        <location evidence="3">Cytoplasm</location>
    </subcellularLocation>
    <subcellularLocation>
        <location evidence="2">Nucleus</location>
    </subcellularLocation>
</comment>
<organism evidence="12 13">
    <name type="scientific">Cercophora scortea</name>
    <dbReference type="NCBI Taxonomy" id="314031"/>
    <lineage>
        <taxon>Eukaryota</taxon>
        <taxon>Fungi</taxon>
        <taxon>Dikarya</taxon>
        <taxon>Ascomycota</taxon>
        <taxon>Pezizomycotina</taxon>
        <taxon>Sordariomycetes</taxon>
        <taxon>Sordariomycetidae</taxon>
        <taxon>Sordariales</taxon>
        <taxon>Lasiosphaeriaceae</taxon>
        <taxon>Cercophora</taxon>
    </lineage>
</organism>
<dbReference type="EMBL" id="JAUEPO010000001">
    <property type="protein sequence ID" value="KAK3335964.1"/>
    <property type="molecule type" value="Genomic_DNA"/>
</dbReference>
<proteinExistence type="inferred from homology"/>
<keyword evidence="9" id="KW-0539">Nucleus</keyword>
<reference evidence="12" key="2">
    <citation type="submission" date="2023-06" db="EMBL/GenBank/DDBJ databases">
        <authorList>
            <consortium name="Lawrence Berkeley National Laboratory"/>
            <person name="Haridas S."/>
            <person name="Hensen N."/>
            <person name="Bonometti L."/>
            <person name="Westerberg I."/>
            <person name="Brannstrom I.O."/>
            <person name="Guillou S."/>
            <person name="Cros-Aarteil S."/>
            <person name="Calhoun S."/>
            <person name="Kuo A."/>
            <person name="Mondo S."/>
            <person name="Pangilinan J."/>
            <person name="Riley R."/>
            <person name="Labutti K."/>
            <person name="Andreopoulos B."/>
            <person name="Lipzen A."/>
            <person name="Chen C."/>
            <person name="Yanf M."/>
            <person name="Daum C."/>
            <person name="Ng V."/>
            <person name="Clum A."/>
            <person name="Steindorff A."/>
            <person name="Ohm R."/>
            <person name="Martin F."/>
            <person name="Silar P."/>
            <person name="Natvig D."/>
            <person name="Lalanne C."/>
            <person name="Gautier V."/>
            <person name="Ament-Velasquez S.L."/>
            <person name="Kruys A."/>
            <person name="Hutchinson M.I."/>
            <person name="Powell A.J."/>
            <person name="Barry K."/>
            <person name="Miller A.N."/>
            <person name="Grigoriev I.V."/>
            <person name="Debuchy R."/>
            <person name="Gladieux P."/>
            <person name="Thoren M.H."/>
            <person name="Johannesson H."/>
        </authorList>
    </citation>
    <scope>NUCLEOTIDE SEQUENCE</scope>
    <source>
        <strain evidence="12">SMH4131-1</strain>
    </source>
</reference>
<feature type="domain" description="Essential protein Yae1 N-terminal" evidence="11">
    <location>
        <begin position="85"/>
        <end position="123"/>
    </location>
</feature>
<evidence type="ECO:0000256" key="1">
    <source>
        <dbReference type="ARBA" id="ARBA00003836"/>
    </source>
</evidence>
<evidence type="ECO:0000256" key="3">
    <source>
        <dbReference type="ARBA" id="ARBA00004496"/>
    </source>
</evidence>
<dbReference type="PANTHER" id="PTHR18829">
    <property type="entry name" value="PROTEIN YAE1 HOMOLOG"/>
    <property type="match status" value="1"/>
</dbReference>
<dbReference type="PANTHER" id="PTHR18829:SF0">
    <property type="entry name" value="PROTEIN YAE1 HOMOLOG"/>
    <property type="match status" value="1"/>
</dbReference>
<gene>
    <name evidence="12" type="ORF">B0T19DRAFT_436778</name>
</gene>
<dbReference type="GO" id="GO:0005737">
    <property type="term" value="C:cytoplasm"/>
    <property type="evidence" value="ECO:0007669"/>
    <property type="project" value="UniProtKB-SubCell"/>
</dbReference>
<feature type="compositionally biased region" description="Low complexity" evidence="10">
    <location>
        <begin position="37"/>
        <end position="58"/>
    </location>
</feature>
<comment type="similarity">
    <text evidence="4">Belongs to the YAE1 family.</text>
</comment>
<dbReference type="InterPro" id="IPR019191">
    <property type="entry name" value="Essential_protein_Yae1_N"/>
</dbReference>
<keyword evidence="13" id="KW-1185">Reference proteome</keyword>
<sequence length="261" mass="27630">MAARPVATHGYHPGAEDSDVVGNDHLDDVWGDDDADSAPTTAPAILTTTTTSTTSPNSSQPPPRPHQHSHPSDVPRLQQEHTTAGYRDGVTVAKASSVQAGFDEGFGLGATVGAHAGRLLGLLEGLAAAVQKMTSDDPSAPLPAESERLSSLLNDARAELSVQSVFSEEFWAPDGTWKYDVPELAAGEEDTAVVFADVAAAHPSLKKWDAVVRAEAERYGLLWDVALPEEEEEEEGEGVKSAAVAKRGIKVVAQSKEQFAW</sequence>
<evidence type="ECO:0000256" key="6">
    <source>
        <dbReference type="ARBA" id="ARBA00017286"/>
    </source>
</evidence>
<dbReference type="Proteomes" id="UP001286456">
    <property type="component" value="Unassembled WGS sequence"/>
</dbReference>
<name>A0AAE0J326_9PEZI</name>
<evidence type="ECO:0000256" key="4">
    <source>
        <dbReference type="ARBA" id="ARBA00007096"/>
    </source>
</evidence>
<comment type="function">
    <text evidence="1">The complex LTO1:YAE1 may function as a target specific adapter that probably recruits apo-RPLI1 to the cytosolic iron-sulfur protein assembly (CIA) complex machinery. May be required for biogenesis of the large ribosomal subunit and initiation of translation.</text>
</comment>
<evidence type="ECO:0000313" key="13">
    <source>
        <dbReference type="Proteomes" id="UP001286456"/>
    </source>
</evidence>
<keyword evidence="8" id="KW-0963">Cytoplasm</keyword>
<comment type="caution">
    <text evidence="12">The sequence shown here is derived from an EMBL/GenBank/DDBJ whole genome shotgun (WGS) entry which is preliminary data.</text>
</comment>
<evidence type="ECO:0000259" key="11">
    <source>
        <dbReference type="Pfam" id="PF09811"/>
    </source>
</evidence>
<protein>
    <recommendedName>
        <fullName evidence="7">Protein YAE1</fullName>
    </recommendedName>
    <alternativeName>
        <fullName evidence="6">Protein yae1</fullName>
    </alternativeName>
</protein>
<evidence type="ECO:0000256" key="2">
    <source>
        <dbReference type="ARBA" id="ARBA00004123"/>
    </source>
</evidence>
<evidence type="ECO:0000313" key="12">
    <source>
        <dbReference type="EMBL" id="KAK3335964.1"/>
    </source>
</evidence>
<dbReference type="Pfam" id="PF09811">
    <property type="entry name" value="Yae1_N"/>
    <property type="match status" value="1"/>
</dbReference>
<evidence type="ECO:0000256" key="7">
    <source>
        <dbReference type="ARBA" id="ARBA00018400"/>
    </source>
</evidence>
<feature type="region of interest" description="Disordered" evidence="10">
    <location>
        <begin position="1"/>
        <end position="76"/>
    </location>
</feature>
<reference evidence="12" key="1">
    <citation type="journal article" date="2023" name="Mol. Phylogenet. Evol.">
        <title>Genome-scale phylogeny and comparative genomics of the fungal order Sordariales.</title>
        <authorList>
            <person name="Hensen N."/>
            <person name="Bonometti L."/>
            <person name="Westerberg I."/>
            <person name="Brannstrom I.O."/>
            <person name="Guillou S."/>
            <person name="Cros-Aarteil S."/>
            <person name="Calhoun S."/>
            <person name="Haridas S."/>
            <person name="Kuo A."/>
            <person name="Mondo S."/>
            <person name="Pangilinan J."/>
            <person name="Riley R."/>
            <person name="LaButti K."/>
            <person name="Andreopoulos B."/>
            <person name="Lipzen A."/>
            <person name="Chen C."/>
            <person name="Yan M."/>
            <person name="Daum C."/>
            <person name="Ng V."/>
            <person name="Clum A."/>
            <person name="Steindorff A."/>
            <person name="Ohm R.A."/>
            <person name="Martin F."/>
            <person name="Silar P."/>
            <person name="Natvig D.O."/>
            <person name="Lalanne C."/>
            <person name="Gautier V."/>
            <person name="Ament-Velasquez S.L."/>
            <person name="Kruys A."/>
            <person name="Hutchinson M.I."/>
            <person name="Powell A.J."/>
            <person name="Barry K."/>
            <person name="Miller A.N."/>
            <person name="Grigoriev I.V."/>
            <person name="Debuchy R."/>
            <person name="Gladieux P."/>
            <person name="Hiltunen Thoren M."/>
            <person name="Johannesson H."/>
        </authorList>
    </citation>
    <scope>NUCLEOTIDE SEQUENCE</scope>
    <source>
        <strain evidence="12">SMH4131-1</strain>
    </source>
</reference>
<dbReference type="InterPro" id="IPR038881">
    <property type="entry name" value="Yae1-like"/>
</dbReference>
<dbReference type="AlphaFoldDB" id="A0AAE0J326"/>
<evidence type="ECO:0000256" key="8">
    <source>
        <dbReference type="ARBA" id="ARBA00022490"/>
    </source>
</evidence>
<evidence type="ECO:0000256" key="5">
    <source>
        <dbReference type="ARBA" id="ARBA00011427"/>
    </source>
</evidence>
<evidence type="ECO:0000256" key="10">
    <source>
        <dbReference type="SAM" id="MobiDB-lite"/>
    </source>
</evidence>
<accession>A0AAE0J326</accession>
<evidence type="ECO:0000256" key="9">
    <source>
        <dbReference type="ARBA" id="ARBA00023242"/>
    </source>
</evidence>